<keyword evidence="11" id="KW-0934">Plastid</keyword>
<keyword evidence="4 10" id="KW-0602">Photosynthesis</keyword>
<accession>A0A097KKB2</accession>
<organism evidence="11">
    <name type="scientific">Watanabea reniformis</name>
    <dbReference type="NCBI Taxonomy" id="191674"/>
    <lineage>
        <taxon>Eukaryota</taxon>
        <taxon>Viridiplantae</taxon>
        <taxon>Chlorophyta</taxon>
        <taxon>core chlorophytes</taxon>
        <taxon>Trebouxiophyceae</taxon>
        <taxon>Watanabeales</taxon>
        <taxon>Watanabeaceae</taxon>
        <taxon>Watanabea</taxon>
    </lineage>
</organism>
<dbReference type="NCBIfam" id="NF002712">
    <property type="entry name" value="PRK02542.1"/>
    <property type="match status" value="1"/>
</dbReference>
<evidence type="ECO:0000256" key="3">
    <source>
        <dbReference type="ARBA" id="ARBA00015395"/>
    </source>
</evidence>
<protein>
    <recommendedName>
        <fullName evidence="3 10">Photosystem I assembly protein Ycf4</fullName>
    </recommendedName>
</protein>
<dbReference type="PANTHER" id="PTHR33288:SF4">
    <property type="entry name" value="PHOTOSYSTEM I ASSEMBLY PROTEIN YCF4"/>
    <property type="match status" value="1"/>
</dbReference>
<keyword evidence="11" id="KW-0150">Chloroplast</keyword>
<dbReference type="HAMAP" id="MF_00437">
    <property type="entry name" value="Ycf4"/>
    <property type="match status" value="1"/>
</dbReference>
<reference evidence="11" key="1">
    <citation type="journal article" date="2014" name="BMC Evol. Biol.">
        <title>Chloroplast phylogenomic analysis resolves deep-level relationships within the green algal class Trebouxiophyceae.</title>
        <authorList>
            <person name="Lemieux C."/>
            <person name="Otis C."/>
            <person name="Turmel M."/>
        </authorList>
    </citation>
    <scope>NUCLEOTIDE SEQUENCE</scope>
</reference>
<comment type="subcellular location">
    <subcellularLocation>
        <location evidence="9">Plastid thylakoid membrane</location>
        <topology evidence="9">Multi-pass membrane protein</topology>
    </subcellularLocation>
    <subcellularLocation>
        <location evidence="10">Plastid</location>
        <location evidence="10">Chloroplast thylakoid membrane</location>
        <topology evidence="10">Multi-pass membrane protein</topology>
    </subcellularLocation>
</comment>
<keyword evidence="5 10" id="KW-0812">Transmembrane</keyword>
<geneLocation type="chloroplast" evidence="11"/>
<gene>
    <name evidence="10 11" type="primary">ycf4</name>
</gene>
<dbReference type="GeneID" id="22158590"/>
<dbReference type="GO" id="GO:0009522">
    <property type="term" value="C:photosystem I"/>
    <property type="evidence" value="ECO:0007669"/>
    <property type="project" value="InterPro"/>
</dbReference>
<dbReference type="PANTHER" id="PTHR33288">
    <property type="match status" value="1"/>
</dbReference>
<evidence type="ECO:0000256" key="7">
    <source>
        <dbReference type="ARBA" id="ARBA00023078"/>
    </source>
</evidence>
<comment type="similarity">
    <text evidence="2 10">Belongs to the Ycf4 family.</text>
</comment>
<evidence type="ECO:0000256" key="4">
    <source>
        <dbReference type="ARBA" id="ARBA00022531"/>
    </source>
</evidence>
<dbReference type="InterPro" id="IPR003359">
    <property type="entry name" value="PSI_Ycf4_assembly"/>
</dbReference>
<dbReference type="Pfam" id="PF02392">
    <property type="entry name" value="Ycf4"/>
    <property type="match status" value="1"/>
</dbReference>
<dbReference type="AlphaFoldDB" id="A0A097KKB2"/>
<evidence type="ECO:0000313" key="11">
    <source>
        <dbReference type="EMBL" id="AIT93623.1"/>
    </source>
</evidence>
<dbReference type="EMBL" id="KM462863">
    <property type="protein sequence ID" value="AIT93623.1"/>
    <property type="molecule type" value="Genomic_DNA"/>
</dbReference>
<name>A0A097KKB2_9CHLO</name>
<evidence type="ECO:0000256" key="5">
    <source>
        <dbReference type="ARBA" id="ARBA00022692"/>
    </source>
</evidence>
<dbReference type="RefSeq" id="YP_009104976.1">
    <property type="nucleotide sequence ID" value="NC_025526.1"/>
</dbReference>
<dbReference type="GO" id="GO:0009535">
    <property type="term" value="C:chloroplast thylakoid membrane"/>
    <property type="evidence" value="ECO:0007669"/>
    <property type="project" value="UniProtKB-SubCell"/>
</dbReference>
<evidence type="ECO:0000256" key="1">
    <source>
        <dbReference type="ARBA" id="ARBA00002862"/>
    </source>
</evidence>
<dbReference type="GO" id="GO:0015979">
    <property type="term" value="P:photosynthesis"/>
    <property type="evidence" value="ECO:0007669"/>
    <property type="project" value="UniProtKB-UniRule"/>
</dbReference>
<evidence type="ECO:0000256" key="6">
    <source>
        <dbReference type="ARBA" id="ARBA00022989"/>
    </source>
</evidence>
<keyword evidence="8 10" id="KW-0472">Membrane</keyword>
<proteinExistence type="inferred from homology"/>
<evidence type="ECO:0000256" key="10">
    <source>
        <dbReference type="HAMAP-Rule" id="MF_00437"/>
    </source>
</evidence>
<feature type="transmembrane region" description="Helical" evidence="10">
    <location>
        <begin position="69"/>
        <end position="93"/>
    </location>
</feature>
<feature type="transmembrane region" description="Helical" evidence="10">
    <location>
        <begin position="27"/>
        <end position="49"/>
    </location>
</feature>
<keyword evidence="7 10" id="KW-0793">Thylakoid</keyword>
<evidence type="ECO:0000256" key="2">
    <source>
        <dbReference type="ARBA" id="ARBA00008198"/>
    </source>
</evidence>
<comment type="function">
    <text evidence="1 10">Seems to be required for the assembly of the photosystem I complex.</text>
</comment>
<evidence type="ECO:0000256" key="9">
    <source>
        <dbReference type="ARBA" id="ARBA00046286"/>
    </source>
</evidence>
<evidence type="ECO:0000256" key="8">
    <source>
        <dbReference type="ARBA" id="ARBA00023136"/>
    </source>
</evidence>
<sequence>MTTSYQTESTALSRRYIITGSHRLSNYWWAFAISAGGAGFLITGFASFLQRSLFIFNKSANISFFPQGIVMCFYGCLGLLFGVYLWCTVIWGVGNGFNEFNKREGFVRIFRWGLPGRNRRIDLFYKIGDVEGIRVELKEGVNPKRTISLKVKGKGHIPLTRIGQPIGLEDIETEASELAQFLKVSLETSYELP</sequence>
<keyword evidence="6 10" id="KW-1133">Transmembrane helix</keyword>